<dbReference type="RefSeq" id="WP_274374739.1">
    <property type="nucleotide sequence ID" value="NZ_CP072943.1"/>
</dbReference>
<keyword evidence="1" id="KW-1133">Transmembrane helix</keyword>
<evidence type="ECO:0000313" key="2">
    <source>
        <dbReference type="EMBL" id="QTX33452.1"/>
    </source>
</evidence>
<dbReference type="Proteomes" id="UP000671879">
    <property type="component" value="Chromosome"/>
</dbReference>
<dbReference type="KEGG" id="aram:KAR29_06175"/>
<keyword evidence="1" id="KW-0812">Transmembrane</keyword>
<evidence type="ECO:0000313" key="3">
    <source>
        <dbReference type="Proteomes" id="UP000671879"/>
    </source>
</evidence>
<keyword evidence="1" id="KW-0472">Membrane</keyword>
<name>A0A9Q7ARJ7_9BACT</name>
<keyword evidence="3" id="KW-1185">Reference proteome</keyword>
<reference evidence="3" key="1">
    <citation type="submission" date="2021-04" db="EMBL/GenBank/DDBJ databases">
        <title>A novel Synergistetes isolate from a pyrite-forming mixed culture.</title>
        <authorList>
            <person name="Bunk B."/>
            <person name="Sproer C."/>
            <person name="Spring S."/>
            <person name="Pester M."/>
        </authorList>
    </citation>
    <scope>NUCLEOTIDE SEQUENCE [LARGE SCALE GENOMIC DNA]</scope>
    <source>
        <strain evidence="3">J.5.4.2-T.3.5.2</strain>
    </source>
</reference>
<dbReference type="AlphaFoldDB" id="A0A9Q7ARJ7"/>
<gene>
    <name evidence="2" type="ORF">KAR29_06175</name>
</gene>
<organism evidence="2 3">
    <name type="scientific">Aminithiophilus ramosus</name>
    <dbReference type="NCBI Taxonomy" id="3029084"/>
    <lineage>
        <taxon>Bacteria</taxon>
        <taxon>Thermotogati</taxon>
        <taxon>Synergistota</taxon>
        <taxon>Synergistia</taxon>
        <taxon>Synergistales</taxon>
        <taxon>Aminithiophilaceae</taxon>
        <taxon>Aminithiophilus</taxon>
    </lineage>
</organism>
<sequence length="232" mass="24769">MPFLFLLLLALFLAPWLGLILLLPLVLLVLVMVPFGFALRSLFWLFAGPSRLLSVFSNGNVRRNHALEHATAHVLEESLGRPLPLSGYAVEEGFFVDGPFSPPMVLAAAREALARLQGGEVSLALHRRCGTTVIVVNLLASAAFLLLLGVTGRISFLSVVVALLVANGIGPLLSPFVQRHLTTDASVAGMEILGVEVRSGHSQALGVSFSFPSRLFVATRQAGQALTAQVVR</sequence>
<proteinExistence type="predicted"/>
<dbReference type="Pfam" id="PF19928">
    <property type="entry name" value="DUF6391"/>
    <property type="match status" value="1"/>
</dbReference>
<evidence type="ECO:0000256" key="1">
    <source>
        <dbReference type="SAM" id="Phobius"/>
    </source>
</evidence>
<accession>A0A9Q7ARJ7</accession>
<feature type="transmembrane region" description="Helical" evidence="1">
    <location>
        <begin position="129"/>
        <end position="148"/>
    </location>
</feature>
<dbReference type="EMBL" id="CP072943">
    <property type="protein sequence ID" value="QTX33452.1"/>
    <property type="molecule type" value="Genomic_DNA"/>
</dbReference>
<protein>
    <submittedName>
        <fullName evidence="2">Uncharacterized protein</fullName>
    </submittedName>
</protein>
<feature type="transmembrane region" description="Helical" evidence="1">
    <location>
        <begin position="154"/>
        <end position="173"/>
    </location>
</feature>